<dbReference type="EMBL" id="GBXM01014884">
    <property type="protein sequence ID" value="JAH93693.1"/>
    <property type="molecule type" value="Transcribed_RNA"/>
</dbReference>
<evidence type="ECO:0000313" key="1">
    <source>
        <dbReference type="EMBL" id="JAH93693.1"/>
    </source>
</evidence>
<name>A0A0E9WW37_ANGAN</name>
<dbReference type="AlphaFoldDB" id="A0A0E9WW37"/>
<reference evidence="1" key="2">
    <citation type="journal article" date="2015" name="Fish Shellfish Immunol.">
        <title>Early steps in the European eel (Anguilla anguilla)-Vibrio vulnificus interaction in the gills: Role of the RtxA13 toxin.</title>
        <authorList>
            <person name="Callol A."/>
            <person name="Pajuelo D."/>
            <person name="Ebbesson L."/>
            <person name="Teles M."/>
            <person name="MacKenzie S."/>
            <person name="Amaro C."/>
        </authorList>
    </citation>
    <scope>NUCLEOTIDE SEQUENCE</scope>
</reference>
<proteinExistence type="predicted"/>
<protein>
    <submittedName>
        <fullName evidence="1">Uncharacterized protein</fullName>
    </submittedName>
</protein>
<reference evidence="1" key="1">
    <citation type="submission" date="2014-11" db="EMBL/GenBank/DDBJ databases">
        <authorList>
            <person name="Amaro Gonzalez C."/>
        </authorList>
    </citation>
    <scope>NUCLEOTIDE SEQUENCE</scope>
</reference>
<sequence length="53" mass="6199">MNFFPLLHWLDFPLSTSMCFSLQDRNPANNVLTMLLECFVNVKRFPLHGDKTV</sequence>
<accession>A0A0E9WW37</accession>
<organism evidence="1">
    <name type="scientific">Anguilla anguilla</name>
    <name type="common">European freshwater eel</name>
    <name type="synonym">Muraena anguilla</name>
    <dbReference type="NCBI Taxonomy" id="7936"/>
    <lineage>
        <taxon>Eukaryota</taxon>
        <taxon>Metazoa</taxon>
        <taxon>Chordata</taxon>
        <taxon>Craniata</taxon>
        <taxon>Vertebrata</taxon>
        <taxon>Euteleostomi</taxon>
        <taxon>Actinopterygii</taxon>
        <taxon>Neopterygii</taxon>
        <taxon>Teleostei</taxon>
        <taxon>Anguilliformes</taxon>
        <taxon>Anguillidae</taxon>
        <taxon>Anguilla</taxon>
    </lineage>
</organism>